<keyword evidence="3" id="KW-1185">Reference proteome</keyword>
<dbReference type="InterPro" id="IPR015915">
    <property type="entry name" value="Kelch-typ_b-propeller"/>
</dbReference>
<dbReference type="Proteomes" id="UP001140510">
    <property type="component" value="Unassembled WGS sequence"/>
</dbReference>
<dbReference type="OrthoDB" id="10251809at2759"/>
<feature type="chain" id="PRO_5040823463" evidence="1">
    <location>
        <begin position="19"/>
        <end position="184"/>
    </location>
</feature>
<accession>A0A9W8ZJR1</accession>
<evidence type="ECO:0000256" key="1">
    <source>
        <dbReference type="SAM" id="SignalP"/>
    </source>
</evidence>
<keyword evidence="1" id="KW-0732">Signal</keyword>
<dbReference type="Gene3D" id="2.120.10.80">
    <property type="entry name" value="Kelch-type beta propeller"/>
    <property type="match status" value="1"/>
</dbReference>
<organism evidence="2 3">
    <name type="scientific">Didymella pomorum</name>
    <dbReference type="NCBI Taxonomy" id="749634"/>
    <lineage>
        <taxon>Eukaryota</taxon>
        <taxon>Fungi</taxon>
        <taxon>Dikarya</taxon>
        <taxon>Ascomycota</taxon>
        <taxon>Pezizomycotina</taxon>
        <taxon>Dothideomycetes</taxon>
        <taxon>Pleosporomycetidae</taxon>
        <taxon>Pleosporales</taxon>
        <taxon>Pleosporineae</taxon>
        <taxon>Didymellaceae</taxon>
        <taxon>Didymella</taxon>
    </lineage>
</organism>
<protein>
    <submittedName>
        <fullName evidence="2">Uncharacterized protein</fullName>
    </submittedName>
</protein>
<name>A0A9W8ZJR1_9PLEO</name>
<evidence type="ECO:0000313" key="2">
    <source>
        <dbReference type="EMBL" id="KAJ4410550.1"/>
    </source>
</evidence>
<dbReference type="SUPFAM" id="SSF117281">
    <property type="entry name" value="Kelch motif"/>
    <property type="match status" value="1"/>
</dbReference>
<dbReference type="AlphaFoldDB" id="A0A9W8ZJR1"/>
<evidence type="ECO:0000313" key="3">
    <source>
        <dbReference type="Proteomes" id="UP001140510"/>
    </source>
</evidence>
<comment type="caution">
    <text evidence="2">The sequence shown here is derived from an EMBL/GenBank/DDBJ whole genome shotgun (WGS) entry which is preliminary data.</text>
</comment>
<reference evidence="2" key="1">
    <citation type="submission" date="2022-10" db="EMBL/GenBank/DDBJ databases">
        <title>Tapping the CABI collections for fungal endophytes: first genome assemblies for Collariella, Neodidymelliopsis, Ascochyta clinopodiicola, Didymella pomorum, Didymosphaeria variabile, Neocosmospora piperis and Neocucurbitaria cava.</title>
        <authorList>
            <person name="Hill R."/>
        </authorList>
    </citation>
    <scope>NUCLEOTIDE SEQUENCE</scope>
    <source>
        <strain evidence="2">IMI 355091</strain>
    </source>
</reference>
<gene>
    <name evidence="2" type="ORF">N0V91_002037</name>
</gene>
<sequence>MLLHHLIAFTAAVGSVSALDPLKDFCRLHSHRTAVFDRKLYIDGGFVNWAPLTASSVNETGSWLRVGNFDTPDLGFLNQPTLAKNESIPSVSSGILWPDTANKIIYAYGGEQEDSETPDERLWAHDVVYNTRNVSTPERILSVGQASWGAGATASDKALGYCYGGRPTNATETTILSTMIVYDI</sequence>
<proteinExistence type="predicted"/>
<dbReference type="EMBL" id="JAPEVA010000008">
    <property type="protein sequence ID" value="KAJ4410550.1"/>
    <property type="molecule type" value="Genomic_DNA"/>
</dbReference>
<feature type="signal peptide" evidence="1">
    <location>
        <begin position="1"/>
        <end position="18"/>
    </location>
</feature>